<comment type="catalytic activity">
    <reaction evidence="4">
        <text>RNA(n) + ATP = RNA(n)-3'-adenine ribonucleotide + diphosphate</text>
        <dbReference type="Rhea" id="RHEA:11332"/>
        <dbReference type="Rhea" id="RHEA-COMP:14527"/>
        <dbReference type="Rhea" id="RHEA-COMP:17347"/>
        <dbReference type="ChEBI" id="CHEBI:30616"/>
        <dbReference type="ChEBI" id="CHEBI:33019"/>
        <dbReference type="ChEBI" id="CHEBI:140395"/>
        <dbReference type="ChEBI" id="CHEBI:173115"/>
        <dbReference type="EC" id="2.7.7.19"/>
    </reaction>
    <physiologicalReaction direction="left-to-right" evidence="4">
        <dbReference type="Rhea" id="RHEA:11333"/>
    </physiologicalReaction>
</comment>
<evidence type="ECO:0000313" key="5">
    <source>
        <dbReference type="EMBL" id="KAF1540256.1"/>
    </source>
</evidence>
<dbReference type="Pfam" id="PF07984">
    <property type="entry name" value="NTP_transf_7"/>
    <property type="match status" value="1"/>
</dbReference>
<evidence type="ECO:0000256" key="3">
    <source>
        <dbReference type="ARBA" id="ARBA00022679"/>
    </source>
</evidence>
<evidence type="ECO:0000256" key="4">
    <source>
        <dbReference type="ARBA" id="ARBA00047933"/>
    </source>
</evidence>
<dbReference type="InterPro" id="IPR012937">
    <property type="entry name" value="TET5"/>
</dbReference>
<sequence length="378" mass="43526">SSLTWDQIKILDQVLAEVIPIHGRGNFPTLDVKPKDIIHVVKEQLIEKQINVRDIRLNGSTASHILVKQNGTSYKDLDIIFGVELPSELEFQVVKEAVLNCLLDFLPKCVNKEKITAQTMKDAYVQKMVKVSTDHDRWSLISLSNNSGKNVELKFVNSLRRQFEFSVDSFQIILDSILNVYRATDCKLTEDSHPTVIAESMYGDFNEAMDHLKYKLISTRSPEEIRGGGLLKYSNLLVRDFKPADEAEIKSLERYMCSRFFIDFPDVAEQQRKIESYLRNHFIGEEKSKYDYLMTLRGVVNESTVCLMGHERRQTLNMITILALKVLGEQNIIPNAANVTCYYQPAPYISDRNFSNYYIAHGQPPIVYQPYPFHIQMQ</sequence>
<keyword evidence="3" id="KW-0808">Transferase</keyword>
<gene>
    <name evidence="5" type="primary">Tent5c</name>
    <name evidence="5" type="ORF">FQV19_0007422</name>
</gene>
<evidence type="ECO:0000256" key="2">
    <source>
        <dbReference type="ARBA" id="ARBA00012388"/>
    </source>
</evidence>
<protein>
    <recommendedName>
        <fullName evidence="2">polynucleotide adenylyltransferase</fullName>
        <ecNumber evidence="2">2.7.7.19</ecNumber>
    </recommendedName>
</protein>
<evidence type="ECO:0000313" key="6">
    <source>
        <dbReference type="Proteomes" id="UP000782854"/>
    </source>
</evidence>
<dbReference type="PANTHER" id="PTHR12974">
    <property type="entry name" value="PRION-LIKE- Q/N-RICH -DOMAIN-BEARING PROTEIN PROTEIN 44"/>
    <property type="match status" value="1"/>
</dbReference>
<dbReference type="EC" id="2.7.7.19" evidence="2"/>
<dbReference type="OrthoDB" id="10065073at2759"/>
<dbReference type="GO" id="GO:0048255">
    <property type="term" value="P:mRNA stabilization"/>
    <property type="evidence" value="ECO:0007669"/>
    <property type="project" value="TreeGrafter"/>
</dbReference>
<dbReference type="SMART" id="SM01153">
    <property type="entry name" value="DUF1693"/>
    <property type="match status" value="1"/>
</dbReference>
<dbReference type="Proteomes" id="UP000782854">
    <property type="component" value="Unassembled WGS sequence"/>
</dbReference>
<dbReference type="PANTHER" id="PTHR12974:SF30">
    <property type="entry name" value="TERMINAL NUCLEOTIDYLTRANSFERASE 5D"/>
    <property type="match status" value="1"/>
</dbReference>
<dbReference type="GO" id="GO:1990817">
    <property type="term" value="F:poly(A) RNA polymerase activity"/>
    <property type="evidence" value="ECO:0007669"/>
    <property type="project" value="UniProtKB-EC"/>
</dbReference>
<feature type="non-terminal residue" evidence="5">
    <location>
        <position position="378"/>
    </location>
</feature>
<reference evidence="5" key="1">
    <citation type="journal article" date="2019" name="Gigascience">
        <title>High-coverage genomes to elucidate the evolution of penguins.</title>
        <authorList>
            <person name="Pan H."/>
            <person name="Cole T.L."/>
            <person name="Bi X."/>
            <person name="Fang M."/>
            <person name="Zhou C."/>
            <person name="Yang Z."/>
            <person name="Ksepka D.T."/>
            <person name="Hart T."/>
            <person name="Bouzat J.L."/>
            <person name="Argilla L.S."/>
            <person name="Bertelsen M.F."/>
            <person name="Boersma P.D."/>
            <person name="Bost C.A."/>
            <person name="Cherel Y."/>
            <person name="Dann P."/>
            <person name="Fiddaman S.R."/>
            <person name="Howard P."/>
            <person name="Labuschagne K."/>
            <person name="Mattern T."/>
            <person name="Miller G."/>
            <person name="Parker P."/>
            <person name="Phillips R.A."/>
            <person name="Quillfeldt P."/>
            <person name="Ryan P.G."/>
            <person name="Taylor H."/>
            <person name="Thompson D.R."/>
            <person name="Young M.J."/>
            <person name="Ellegaard M.R."/>
            <person name="Gilbert M.T.P."/>
            <person name="Sinding M.S."/>
            <person name="Pacheco G."/>
            <person name="Shepherd L.D."/>
            <person name="Tennyson A.J.D."/>
            <person name="Grosser S."/>
            <person name="Kay E."/>
            <person name="Nupen L.J."/>
            <person name="Ellenberg U."/>
            <person name="Houston D.M."/>
            <person name="Reeve A.H."/>
            <person name="Johnson K."/>
            <person name="Masello J.F."/>
            <person name="Stracke T."/>
            <person name="McKinlay B."/>
            <person name="Borboroglu P.G."/>
            <person name="Zhang D.X."/>
            <person name="Zhang G."/>
        </authorList>
    </citation>
    <scope>NUCLEOTIDE SEQUENCE</scope>
    <source>
        <strain evidence="5">Gonzo</strain>
    </source>
</reference>
<dbReference type="GO" id="GO:0003723">
    <property type="term" value="F:RNA binding"/>
    <property type="evidence" value="ECO:0007669"/>
    <property type="project" value="TreeGrafter"/>
</dbReference>
<name>A0A8J4K5R8_EUDMI</name>
<evidence type="ECO:0000256" key="1">
    <source>
        <dbReference type="ARBA" id="ARBA00007631"/>
    </source>
</evidence>
<keyword evidence="6" id="KW-1185">Reference proteome</keyword>
<feature type="non-terminal residue" evidence="5">
    <location>
        <position position="1"/>
    </location>
</feature>
<comment type="caution">
    <text evidence="5">The sequence shown here is derived from an EMBL/GenBank/DDBJ whole genome shotgun (WGS) entry which is preliminary data.</text>
</comment>
<accession>A0A8J4K5R8</accession>
<dbReference type="EMBL" id="VULC01008642">
    <property type="protein sequence ID" value="KAF1540256.1"/>
    <property type="molecule type" value="Genomic_DNA"/>
</dbReference>
<comment type="similarity">
    <text evidence="1">Belongs to the TENT family.</text>
</comment>
<dbReference type="AlphaFoldDB" id="A0A8J4K5R8"/>
<proteinExistence type="inferred from homology"/>
<organism evidence="5 6">
    <name type="scientific">Eudyptula minor</name>
    <name type="common">Little blue penguin</name>
    <name type="synonym">Aptenodytes minor</name>
    <dbReference type="NCBI Taxonomy" id="37083"/>
    <lineage>
        <taxon>Eukaryota</taxon>
        <taxon>Metazoa</taxon>
        <taxon>Chordata</taxon>
        <taxon>Craniata</taxon>
        <taxon>Vertebrata</taxon>
        <taxon>Euteleostomi</taxon>
        <taxon>Archelosauria</taxon>
        <taxon>Archosauria</taxon>
        <taxon>Dinosauria</taxon>
        <taxon>Saurischia</taxon>
        <taxon>Theropoda</taxon>
        <taxon>Coelurosauria</taxon>
        <taxon>Aves</taxon>
        <taxon>Neognathae</taxon>
        <taxon>Neoaves</taxon>
        <taxon>Aequornithes</taxon>
        <taxon>Sphenisciformes</taxon>
        <taxon>Spheniscidae</taxon>
        <taxon>Eudyptula</taxon>
    </lineage>
</organism>